<keyword evidence="2" id="KW-1185">Reference proteome</keyword>
<organism evidence="1 2">
    <name type="scientific">Helianthus annuus</name>
    <name type="common">Common sunflower</name>
    <dbReference type="NCBI Taxonomy" id="4232"/>
    <lineage>
        <taxon>Eukaryota</taxon>
        <taxon>Viridiplantae</taxon>
        <taxon>Streptophyta</taxon>
        <taxon>Embryophyta</taxon>
        <taxon>Tracheophyta</taxon>
        <taxon>Spermatophyta</taxon>
        <taxon>Magnoliopsida</taxon>
        <taxon>eudicotyledons</taxon>
        <taxon>Gunneridae</taxon>
        <taxon>Pentapetalae</taxon>
        <taxon>asterids</taxon>
        <taxon>campanulids</taxon>
        <taxon>Asterales</taxon>
        <taxon>Asteraceae</taxon>
        <taxon>Asteroideae</taxon>
        <taxon>Heliantheae alliance</taxon>
        <taxon>Heliantheae</taxon>
        <taxon>Helianthus</taxon>
    </lineage>
</organism>
<evidence type="ECO:0000313" key="1">
    <source>
        <dbReference type="EMBL" id="KAF5787912.1"/>
    </source>
</evidence>
<reference evidence="1" key="2">
    <citation type="submission" date="2020-06" db="EMBL/GenBank/DDBJ databases">
        <title>Helianthus annuus Genome sequencing and assembly Release 2.</title>
        <authorList>
            <person name="Gouzy J."/>
            <person name="Langlade N."/>
            <person name="Munos S."/>
        </authorList>
    </citation>
    <scope>NUCLEOTIDE SEQUENCE</scope>
    <source>
        <tissue evidence="1">Leaves</tissue>
    </source>
</reference>
<dbReference type="AlphaFoldDB" id="A0A9K3N5R9"/>
<sequence length="59" mass="6613">MNLEGVFQYRVGWVGDEDDDGDEDDTGCGGFSDLLFRWKNGKPIFLIGDEDDDGDDTCF</sequence>
<protein>
    <submittedName>
        <fullName evidence="1">Uncharacterized protein</fullName>
    </submittedName>
</protein>
<reference evidence="1" key="1">
    <citation type="journal article" date="2017" name="Nature">
        <title>The sunflower genome provides insights into oil metabolism, flowering and Asterid evolution.</title>
        <authorList>
            <person name="Badouin H."/>
            <person name="Gouzy J."/>
            <person name="Grassa C.J."/>
            <person name="Murat F."/>
            <person name="Staton S.E."/>
            <person name="Cottret L."/>
            <person name="Lelandais-Briere C."/>
            <person name="Owens G.L."/>
            <person name="Carrere S."/>
            <person name="Mayjonade B."/>
            <person name="Legrand L."/>
            <person name="Gill N."/>
            <person name="Kane N.C."/>
            <person name="Bowers J.E."/>
            <person name="Hubner S."/>
            <person name="Bellec A."/>
            <person name="Berard A."/>
            <person name="Berges H."/>
            <person name="Blanchet N."/>
            <person name="Boniface M.C."/>
            <person name="Brunel D."/>
            <person name="Catrice O."/>
            <person name="Chaidir N."/>
            <person name="Claudel C."/>
            <person name="Donnadieu C."/>
            <person name="Faraut T."/>
            <person name="Fievet G."/>
            <person name="Helmstetter N."/>
            <person name="King M."/>
            <person name="Knapp S.J."/>
            <person name="Lai Z."/>
            <person name="Le Paslier M.C."/>
            <person name="Lippi Y."/>
            <person name="Lorenzon L."/>
            <person name="Mandel J.R."/>
            <person name="Marage G."/>
            <person name="Marchand G."/>
            <person name="Marquand E."/>
            <person name="Bret-Mestries E."/>
            <person name="Morien E."/>
            <person name="Nambeesan S."/>
            <person name="Nguyen T."/>
            <person name="Pegot-Espagnet P."/>
            <person name="Pouilly N."/>
            <person name="Raftis F."/>
            <person name="Sallet E."/>
            <person name="Schiex T."/>
            <person name="Thomas J."/>
            <person name="Vandecasteele C."/>
            <person name="Vares D."/>
            <person name="Vear F."/>
            <person name="Vautrin S."/>
            <person name="Crespi M."/>
            <person name="Mangin B."/>
            <person name="Burke J.M."/>
            <person name="Salse J."/>
            <person name="Munos S."/>
            <person name="Vincourt P."/>
            <person name="Rieseberg L.H."/>
            <person name="Langlade N.B."/>
        </authorList>
    </citation>
    <scope>NUCLEOTIDE SEQUENCE</scope>
    <source>
        <tissue evidence="1">Leaves</tissue>
    </source>
</reference>
<comment type="caution">
    <text evidence="1">The sequence shown here is derived from an EMBL/GenBank/DDBJ whole genome shotgun (WGS) entry which is preliminary data.</text>
</comment>
<accession>A0A9K3N5R9</accession>
<proteinExistence type="predicted"/>
<name>A0A9K3N5R9_HELAN</name>
<evidence type="ECO:0000313" key="2">
    <source>
        <dbReference type="Proteomes" id="UP000215914"/>
    </source>
</evidence>
<dbReference type="Proteomes" id="UP000215914">
    <property type="component" value="Unassembled WGS sequence"/>
</dbReference>
<gene>
    <name evidence="1" type="ORF">HanXRQr2_Chr10g0458171</name>
</gene>
<dbReference type="Gramene" id="mRNA:HanXRQr2_Chr10g0458171">
    <property type="protein sequence ID" value="CDS:HanXRQr2_Chr10g0458171.1"/>
    <property type="gene ID" value="HanXRQr2_Chr10g0458171"/>
</dbReference>
<dbReference type="EMBL" id="MNCJ02000325">
    <property type="protein sequence ID" value="KAF5787912.1"/>
    <property type="molecule type" value="Genomic_DNA"/>
</dbReference>